<dbReference type="Proteomes" id="UP000196560">
    <property type="component" value="Unassembled WGS sequence"/>
</dbReference>
<keyword evidence="1" id="KW-0479">Metal-binding</keyword>
<organism evidence="3 4">
    <name type="scientific">Enorma massiliensis</name>
    <dbReference type="NCBI Taxonomy" id="1472761"/>
    <lineage>
        <taxon>Bacteria</taxon>
        <taxon>Bacillati</taxon>
        <taxon>Actinomycetota</taxon>
        <taxon>Coriobacteriia</taxon>
        <taxon>Coriobacteriales</taxon>
        <taxon>Coriobacteriaceae</taxon>
        <taxon>Enorma</taxon>
    </lineage>
</organism>
<evidence type="ECO:0000313" key="4">
    <source>
        <dbReference type="Proteomes" id="UP000196560"/>
    </source>
</evidence>
<comment type="caution">
    <text evidence="3">The sequence shown here is derived from an EMBL/GenBank/DDBJ whole genome shotgun (WGS) entry which is preliminary data.</text>
</comment>
<evidence type="ECO:0000256" key="1">
    <source>
        <dbReference type="ARBA" id="ARBA00022723"/>
    </source>
</evidence>
<evidence type="ECO:0000256" key="2">
    <source>
        <dbReference type="ARBA" id="ARBA00023027"/>
    </source>
</evidence>
<keyword evidence="4" id="KW-1185">Reference proteome</keyword>
<accession>A0A1Y3UBA9</accession>
<name>A0A1Y3UBA9_9ACTN</name>
<dbReference type="STRING" id="1118060.GCA_000311845_01095"/>
<sequence length="366" mass="39177">MTIKRQLLNISQKSIDVRSGSGALEELPRIVSGAVGMPKRALLVSTDDAYAAYGDAVRRALIDAGFSTEECVFPRETDSATLSSATEVLAGCARAALTADDLMLALGDAKLCSSALLAAQLWCGGVPCTLIPTTLDAMVTLPTEMHPLATPEAPDMVSLRPMPTMVVCDFDLIADMPLEARLEGRALMLGAALAEGKRVWEQLAESAPLIAADEPVAFSEVFGPVQQARRNVVKAANPSARHALSYGRATARALARCLGPEAPGWALLSEGMRFEARLAVEAAGLDADIVFDQDDLFEDLGIEEYGFSLDAEDFVRALKEEHARRSNRFLLPLPKSVGTIRLTAVPDDVLMRHARAYVASRAELVA</sequence>
<dbReference type="eggNOG" id="COG0337">
    <property type="taxonomic scope" value="Bacteria"/>
</dbReference>
<dbReference type="AlphaFoldDB" id="A0A1Y3UBA9"/>
<dbReference type="GO" id="GO:0046872">
    <property type="term" value="F:metal ion binding"/>
    <property type="evidence" value="ECO:0007669"/>
    <property type="project" value="UniProtKB-KW"/>
</dbReference>
<reference evidence="4" key="1">
    <citation type="submission" date="2017-04" db="EMBL/GenBank/DDBJ databases">
        <title>Function of individual gut microbiota members based on whole genome sequencing of pure cultures obtained from chicken caecum.</title>
        <authorList>
            <person name="Medvecky M."/>
            <person name="Cejkova D."/>
            <person name="Polansky O."/>
            <person name="Karasova D."/>
            <person name="Kubasova T."/>
            <person name="Cizek A."/>
            <person name="Rychlik I."/>
        </authorList>
    </citation>
    <scope>NUCLEOTIDE SEQUENCE [LARGE SCALE GENOMIC DNA]</scope>
    <source>
        <strain evidence="4">An70</strain>
    </source>
</reference>
<dbReference type="InterPro" id="IPR050071">
    <property type="entry name" value="Dehydroquinate_synthase"/>
</dbReference>
<keyword evidence="2" id="KW-0520">NAD</keyword>
<dbReference type="PANTHER" id="PTHR43622">
    <property type="entry name" value="3-DEHYDROQUINATE SYNTHASE"/>
    <property type="match status" value="1"/>
</dbReference>
<gene>
    <name evidence="3" type="ORF">B5G21_00040</name>
</gene>
<protein>
    <submittedName>
        <fullName evidence="3">Uncharacterized protein</fullName>
    </submittedName>
</protein>
<dbReference type="GO" id="GO:0003856">
    <property type="term" value="F:3-dehydroquinate synthase activity"/>
    <property type="evidence" value="ECO:0007669"/>
    <property type="project" value="TreeGrafter"/>
</dbReference>
<dbReference type="EMBL" id="NFHO01000001">
    <property type="protein sequence ID" value="OUN44387.1"/>
    <property type="molecule type" value="Genomic_DNA"/>
</dbReference>
<dbReference type="Gene3D" id="3.40.50.1970">
    <property type="match status" value="1"/>
</dbReference>
<dbReference type="Gene3D" id="1.20.1090.10">
    <property type="entry name" value="Dehydroquinate synthase-like - alpha domain"/>
    <property type="match status" value="1"/>
</dbReference>
<dbReference type="SUPFAM" id="SSF56796">
    <property type="entry name" value="Dehydroquinate synthase-like"/>
    <property type="match status" value="1"/>
</dbReference>
<dbReference type="RefSeq" id="WP_087185551.1">
    <property type="nucleotide sequence ID" value="NZ_NFHO01000001.1"/>
</dbReference>
<evidence type="ECO:0000313" key="3">
    <source>
        <dbReference type="EMBL" id="OUN44387.1"/>
    </source>
</evidence>
<dbReference type="PANTHER" id="PTHR43622:SF1">
    <property type="entry name" value="3-DEHYDROQUINATE SYNTHASE"/>
    <property type="match status" value="1"/>
</dbReference>
<proteinExistence type="predicted"/>